<keyword evidence="12" id="KW-0808">Transferase</keyword>
<keyword evidence="7" id="KW-0675">Receptor</keyword>
<evidence type="ECO:0000256" key="3">
    <source>
        <dbReference type="ARBA" id="ARBA00022741"/>
    </source>
</evidence>
<sequence length="1495" mass="172486">MLTELIKTYELDSFKPSLQNFESALFLTQFCYGDFQVSTYLCKEKTEFPIQETFHKRSTSRLREDGSVTTQSLLDYRFLINSRPISSMVVDDQKNFFLDKGEYSSRYFQKVNLVNKSNAGLVDDKFKPNHFYLKCPQTKRNKEKFLSIVDPLKYSSYFGGSGADYVTSYSIGRESDSYTLVLTGITTSTDFPVRHGIPIIRFPSRTDTLSFISRFDINGNIIFSTYFGGTVLQNDESLGRNIVPRKTVRDDYGRYWVVGMTTTQDIPITSNSFNRATFNVLEVGYVLCLNQEGNSIKYSSLFGQCDEHFTELRMIKPIITADNTYLLIGGTTNSSHEIYKNSLQNQSKMIESELYAYVGVLQIFRDRTDLLFGTIFGGSAEDYVENAVVFFKSENTLSLWIIGHTFSNDFFDNYDHSVSKNVTIINDKFKGTSSYGFFLQISISNLDDPDLLKPELETASYIGDYYEDCSTWVQLDYSQKYFDKDGYYIGPIAIAGYTYNFDTFSNNSITPDWMKETINDGETQVGFVTLLNPEGTSFDYTLLVGCKDGLTALNYVNFHHYQSGSISGWTSCSKDELPLRFDIWEDINNKDIDQIFEMKFFLMKINLTALEKYPYQLDYDDLIYFSTFVDGVGTDMDLEINYANIKTDFYGNIYSIFTVGEYYQNLYFTDNSYQKFSTGQSSIIIRVYGGYSCNPGSLYDYNMDLCLFCSSGTFSNDTSDGYCKDCPANYYQNKIGETSCIKCPDNETSEPGETSCSRYSRPPQLTPVILSQNDNMLEIAWTSDIKKLYYQLSMRQTTGEKKYFLIKNPYVYPFGNGSLYIFDIRGLIGSSRYYIRIRSQDPETNVWSSWSQLLLVSTYGPAFRVRTQEITNQRGIWTINLNWDVPLDYSFSIYKYRIYYKELEGGELKYTAINSNQTHGTIRNLKTDTYYVTYISSFNCVGESFLSVPKIFRTQSEPPKEVQIKNDVEDVNSITLTWEIPSNQGREITYYEATIIDSDNKLITIEMHNLTKHKFDNLEANAKYNISINAFNAMGKSKNNFQIYQTDPNDSNNKSNLIITIIFSVVGGIAIIGGVSFLTYRKQFNQKNKIRLINKKRKKKTKDFFSNFQESLFGTDETLAFDSYDQSILLPKIKEDIINGNFVNILQNWVIYNKDFRKKLIFCKICTRSEMNIYKQIWEGYKADPRWIPMIQFIGGVGIDKEEIDLFYHKKNFPSIKRDNSQQELQDFSSDFDIQENYIDESESNDDDDYDESESNDGNDDDDDDDSGNDKNNNGGENSSTVTKKQNKMKKLYLVSLEWFPIDLNEYNTFRANNQLPFTEKEILWIIYNLTFSLKVIHQNNIIHRDIKPSNILIGFDGYLRIADFSSAIKIPNGQSTILDKFVGTESFFDPSLQPQLNYSEGVANYSYTFKHDLHALGKTISSLCWNFSPDGDLNVDDNLLKTHLLNNEKKNKMKKERIQKIIIEFINMCLIEHSQRKSLEDIIKVLSPSFVLLK</sequence>
<evidence type="ECO:0000256" key="1">
    <source>
        <dbReference type="ARBA" id="ARBA00004167"/>
    </source>
</evidence>
<dbReference type="SUPFAM" id="SSF56112">
    <property type="entry name" value="Protein kinase-like (PK-like)"/>
    <property type="match status" value="1"/>
</dbReference>
<comment type="subcellular location">
    <subcellularLocation>
        <location evidence="1">Membrane</location>
        <topology evidence="1">Single-pass membrane protein</topology>
    </subcellularLocation>
</comment>
<dbReference type="SMART" id="SM00060">
    <property type="entry name" value="FN3"/>
    <property type="match status" value="3"/>
</dbReference>
<dbReference type="Pfam" id="PF07699">
    <property type="entry name" value="Ephrin_rec_like"/>
    <property type="match status" value="1"/>
</dbReference>
<dbReference type="Proteomes" id="UP001150062">
    <property type="component" value="Unassembled WGS sequence"/>
</dbReference>
<dbReference type="PANTHER" id="PTHR46877">
    <property type="entry name" value="EPH RECEPTOR A5"/>
    <property type="match status" value="1"/>
</dbReference>
<feature type="transmembrane region" description="Helical" evidence="9">
    <location>
        <begin position="1057"/>
        <end position="1080"/>
    </location>
</feature>
<organism evidence="12 13">
    <name type="scientific">Anaeramoeba flamelloides</name>
    <dbReference type="NCBI Taxonomy" id="1746091"/>
    <lineage>
        <taxon>Eukaryota</taxon>
        <taxon>Metamonada</taxon>
        <taxon>Anaeramoebidae</taxon>
        <taxon>Anaeramoeba</taxon>
    </lineage>
</organism>
<protein>
    <submittedName>
        <fullName evidence="12">Protein kinase 3</fullName>
    </submittedName>
</protein>
<keyword evidence="3" id="KW-0547">Nucleotide-binding</keyword>
<feature type="domain" description="Fibronectin type-III" evidence="11">
    <location>
        <begin position="958"/>
        <end position="1050"/>
    </location>
</feature>
<keyword evidence="6 9" id="KW-0472">Membrane</keyword>
<dbReference type="Pfam" id="PF00041">
    <property type="entry name" value="fn3"/>
    <property type="match status" value="1"/>
</dbReference>
<evidence type="ECO:0000259" key="10">
    <source>
        <dbReference type="PROSITE" id="PS50011"/>
    </source>
</evidence>
<evidence type="ECO:0000256" key="6">
    <source>
        <dbReference type="ARBA" id="ARBA00023136"/>
    </source>
</evidence>
<dbReference type="InterPro" id="IPR050449">
    <property type="entry name" value="Ephrin_rcpt_TKs"/>
</dbReference>
<evidence type="ECO:0000259" key="11">
    <source>
        <dbReference type="PROSITE" id="PS50853"/>
    </source>
</evidence>
<dbReference type="PROSITE" id="PS00108">
    <property type="entry name" value="PROTEIN_KINASE_ST"/>
    <property type="match status" value="1"/>
</dbReference>
<evidence type="ECO:0000256" key="9">
    <source>
        <dbReference type="SAM" id="Phobius"/>
    </source>
</evidence>
<dbReference type="CDD" id="cd00063">
    <property type="entry name" value="FN3"/>
    <property type="match status" value="2"/>
</dbReference>
<dbReference type="Gene3D" id="1.10.510.10">
    <property type="entry name" value="Transferase(Phosphotransferase) domain 1"/>
    <property type="match status" value="1"/>
</dbReference>
<feature type="domain" description="Protein kinase" evidence="10">
    <location>
        <begin position="1131"/>
        <end position="1491"/>
    </location>
</feature>
<dbReference type="PROSITE" id="PS50011">
    <property type="entry name" value="PROTEIN_KINASE_DOM"/>
    <property type="match status" value="1"/>
</dbReference>
<keyword evidence="5 9" id="KW-1133">Transmembrane helix</keyword>
<keyword evidence="13" id="KW-1185">Reference proteome</keyword>
<dbReference type="InterPro" id="IPR011009">
    <property type="entry name" value="Kinase-like_dom_sf"/>
</dbReference>
<dbReference type="SMART" id="SM00220">
    <property type="entry name" value="S_TKc"/>
    <property type="match status" value="1"/>
</dbReference>
<dbReference type="GO" id="GO:0016301">
    <property type="term" value="F:kinase activity"/>
    <property type="evidence" value="ECO:0007669"/>
    <property type="project" value="UniProtKB-KW"/>
</dbReference>
<dbReference type="SUPFAM" id="SSF49265">
    <property type="entry name" value="Fibronectin type III"/>
    <property type="match status" value="2"/>
</dbReference>
<dbReference type="InterPro" id="IPR003961">
    <property type="entry name" value="FN3_dom"/>
</dbReference>
<dbReference type="InterPro" id="IPR009030">
    <property type="entry name" value="Growth_fac_rcpt_cys_sf"/>
</dbReference>
<evidence type="ECO:0000256" key="5">
    <source>
        <dbReference type="ARBA" id="ARBA00022989"/>
    </source>
</evidence>
<keyword evidence="2 9" id="KW-0812">Transmembrane</keyword>
<dbReference type="EMBL" id="JAOAOG010000234">
    <property type="protein sequence ID" value="KAJ6238040.1"/>
    <property type="molecule type" value="Genomic_DNA"/>
</dbReference>
<evidence type="ECO:0000256" key="8">
    <source>
        <dbReference type="SAM" id="MobiDB-lite"/>
    </source>
</evidence>
<dbReference type="InterPro" id="IPR036116">
    <property type="entry name" value="FN3_sf"/>
</dbReference>
<dbReference type="InterPro" id="IPR008271">
    <property type="entry name" value="Ser/Thr_kinase_AS"/>
</dbReference>
<dbReference type="InterPro" id="IPR013783">
    <property type="entry name" value="Ig-like_fold"/>
</dbReference>
<dbReference type="SMART" id="SM01411">
    <property type="entry name" value="Ephrin_rec_like"/>
    <property type="match status" value="1"/>
</dbReference>
<proteinExistence type="predicted"/>
<dbReference type="InterPro" id="IPR011641">
    <property type="entry name" value="Tyr-kin_ephrin_A/B_rcpt-like"/>
</dbReference>
<evidence type="ECO:0000313" key="12">
    <source>
        <dbReference type="EMBL" id="KAJ6238040.1"/>
    </source>
</evidence>
<name>A0ABQ8Y0I1_9EUKA</name>
<dbReference type="Gene3D" id="2.60.40.10">
    <property type="entry name" value="Immunoglobulins"/>
    <property type="match status" value="3"/>
</dbReference>
<evidence type="ECO:0000256" key="4">
    <source>
        <dbReference type="ARBA" id="ARBA00022840"/>
    </source>
</evidence>
<accession>A0ABQ8Y0I1</accession>
<evidence type="ECO:0000256" key="2">
    <source>
        <dbReference type="ARBA" id="ARBA00022692"/>
    </source>
</evidence>
<dbReference type="SUPFAM" id="SSF57184">
    <property type="entry name" value="Growth factor receptor domain"/>
    <property type="match status" value="1"/>
</dbReference>
<evidence type="ECO:0000256" key="7">
    <source>
        <dbReference type="ARBA" id="ARBA00023170"/>
    </source>
</evidence>
<dbReference type="PROSITE" id="PS50853">
    <property type="entry name" value="FN3"/>
    <property type="match status" value="2"/>
</dbReference>
<evidence type="ECO:0000313" key="13">
    <source>
        <dbReference type="Proteomes" id="UP001150062"/>
    </source>
</evidence>
<gene>
    <name evidence="12" type="ORF">M0813_03274</name>
</gene>
<feature type="compositionally biased region" description="Low complexity" evidence="8">
    <location>
        <begin position="1270"/>
        <end position="1280"/>
    </location>
</feature>
<feature type="region of interest" description="Disordered" evidence="8">
    <location>
        <begin position="1239"/>
        <end position="1284"/>
    </location>
</feature>
<comment type="caution">
    <text evidence="12">The sequence shown here is derived from an EMBL/GenBank/DDBJ whole genome shotgun (WGS) entry which is preliminary data.</text>
</comment>
<dbReference type="Gene3D" id="2.10.50.10">
    <property type="entry name" value="Tumor Necrosis Factor Receptor, subunit A, domain 2"/>
    <property type="match status" value="1"/>
</dbReference>
<feature type="domain" description="Fibronectin type-III" evidence="11">
    <location>
        <begin position="861"/>
        <end position="957"/>
    </location>
</feature>
<feature type="compositionally biased region" description="Acidic residues" evidence="8">
    <location>
        <begin position="1239"/>
        <end position="1267"/>
    </location>
</feature>
<keyword evidence="4" id="KW-0067">ATP-binding</keyword>
<dbReference type="InterPro" id="IPR000719">
    <property type="entry name" value="Prot_kinase_dom"/>
</dbReference>
<dbReference type="PANTHER" id="PTHR46877:SF14">
    <property type="entry name" value="RECEPTOR PROTEIN-TYROSINE KINASE"/>
    <property type="match status" value="1"/>
</dbReference>
<reference evidence="12" key="1">
    <citation type="submission" date="2022-08" db="EMBL/GenBank/DDBJ databases">
        <title>Novel sulfate-reducing endosymbionts in the free-living metamonad Anaeramoeba.</title>
        <authorList>
            <person name="Jerlstrom-Hultqvist J."/>
            <person name="Cepicka I."/>
            <person name="Gallot-Lavallee L."/>
            <person name="Salas-Leiva D."/>
            <person name="Curtis B.A."/>
            <person name="Zahonova K."/>
            <person name="Pipaliya S."/>
            <person name="Dacks J."/>
            <person name="Roger A.J."/>
        </authorList>
    </citation>
    <scope>NUCLEOTIDE SEQUENCE</scope>
    <source>
        <strain evidence="12">Schooner1</strain>
    </source>
</reference>
<dbReference type="Pfam" id="PF00069">
    <property type="entry name" value="Pkinase"/>
    <property type="match status" value="1"/>
</dbReference>
<keyword evidence="12" id="KW-0418">Kinase</keyword>